<feature type="transmembrane region" description="Helical" evidence="3">
    <location>
        <begin position="835"/>
        <end position="853"/>
    </location>
</feature>
<feature type="transmembrane region" description="Helical" evidence="3">
    <location>
        <begin position="1070"/>
        <end position="1087"/>
    </location>
</feature>
<keyword evidence="3" id="KW-0472">Membrane</keyword>
<name>A0A7Y9DWR1_9PSEU</name>
<accession>A0A7Y9DWR1</accession>
<feature type="transmembrane region" description="Helical" evidence="3">
    <location>
        <begin position="692"/>
        <end position="712"/>
    </location>
</feature>
<feature type="transmembrane region" description="Helical" evidence="3">
    <location>
        <begin position="1099"/>
        <end position="1125"/>
    </location>
</feature>
<comment type="caution">
    <text evidence="4">The sequence shown here is derived from an EMBL/GenBank/DDBJ whole genome shotgun (WGS) entry which is preliminary data.</text>
</comment>
<reference evidence="4 5" key="1">
    <citation type="submission" date="2020-07" db="EMBL/GenBank/DDBJ databases">
        <title>Sequencing the genomes of 1000 actinobacteria strains.</title>
        <authorList>
            <person name="Klenk H.-P."/>
        </authorList>
    </citation>
    <scope>NUCLEOTIDE SEQUENCE [LARGE SCALE GENOMIC DNA]</scope>
    <source>
        <strain evidence="4 5">DSM 45772</strain>
    </source>
</reference>
<feature type="coiled-coil region" evidence="1">
    <location>
        <begin position="404"/>
        <end position="450"/>
    </location>
</feature>
<dbReference type="Gene3D" id="1.10.530.10">
    <property type="match status" value="1"/>
</dbReference>
<feature type="region of interest" description="Disordered" evidence="2">
    <location>
        <begin position="283"/>
        <end position="326"/>
    </location>
</feature>
<feature type="transmembrane region" description="Helical" evidence="3">
    <location>
        <begin position="724"/>
        <end position="747"/>
    </location>
</feature>
<feature type="transmembrane region" description="Helical" evidence="3">
    <location>
        <begin position="1031"/>
        <end position="1050"/>
    </location>
</feature>
<feature type="transmembrane region" description="Helical" evidence="3">
    <location>
        <begin position="806"/>
        <end position="828"/>
    </location>
</feature>
<feature type="transmembrane region" description="Helical" evidence="3">
    <location>
        <begin position="215"/>
        <end position="237"/>
    </location>
</feature>
<feature type="transmembrane region" description="Helical" evidence="3">
    <location>
        <begin position="958"/>
        <end position="977"/>
    </location>
</feature>
<feature type="transmembrane region" description="Helical" evidence="3">
    <location>
        <begin position="1210"/>
        <end position="1230"/>
    </location>
</feature>
<sequence>MADYQAGNAYLQVLPSTRGFAQRLKSELAGVKQDYTVNVGVDVDQRGLAGLQAALRALPVVVLDADSSQADREIAALRARIQELSGKTIGVDISGEQARREVSSIKADLDRLGASSPDVALRVDAGAASAALDRVNRDISQVDGRRVTANVNVDVNRALQSLATLALALNSVEGRSFNASVLVDTGRAVAGVAMLVTKLFAIGGAVGAISSVAAAILALGPVAAVAGGGIAALVLGFGGVGKALSALSAQQDAAGQSAGQQAKQQQSAGFAIANAQASVARAAQQAGRAREDGARSVAKAEQDSARSVTSAQGQVDSAQRSLAQASSAAGKARADAARSVQRAEAQAAESIASAMRAAESAHRQLASATRDLERNQRDLTSAWEEGRRSLEDLQDQVDSNRLDQRQAALDLRDAEKELAAARASGDTDQIERAQLAYDKQVETIDQLNKRTQRLGSDNATAQRAGVAGSEAVVAANERIAASQQAVRGATQAAGLADRDVSKARADGAASVADAQRSAAESIQSADERVASAQIALASAQDGLAQARMDGAARVAEAQRSSAQAIADADQGVIDAQRSLAQVMAQTADSSDSAADKVKQAFENLSPAAAAFAMYLWSLKPALDQLRATAASGLFPPLQAGLQVLMGQFSVFQTVIGQFASAVGNALGYVLTQLASPFWVSFFSTLGNVAGPLLMQLAQALMAVVGVMGNLILAMLPFAPMAIDMLTMVAMLIEAWTPFIAMFVGQLLPVFGMLLQALMPLGPVLAALAPILAVLGQAFSMVLGAVLTALAPILVALTPLIEQLAMAFAQQLVAAIQAATPFLVGLATFMSQHPGLVLGVISVLGGLFSAWTLLKTAVGALLGPLMLMRLATLALGISAATMGSMFGGAFAGVIGIVGRFIGQFSFMRLAGTLLGGIGGGIMGIGRAVLGALGPVGWIITALTIMYSSSEAFRGAINNLLGVLGGVLMSVLQALMPLFDALVGVFNLIMGVLGQLLSQIAQALVPVLNMFAGIIGELAMALLPPLMSVVQSLMPVFGLLGEVVGSLGQALAPMMDAWLAMSTALLPPLMGLLQSVVIPVFGFLARLLAGELTLAIKYVLIPAWTAIAWVLSNVVVPVVVWLAGVMAAAYRGIAAVLTWLWQAVFVPAWNAIAAVVTWAWVNILQPVISAIWTVLKFLGAILFTIIVAPFIIAWNLISAAVSWAWTNVLQPVWQAIVWFAQNVLGPVISWLYTNIVKPIWDAIGAAISFVWNSIILPIWNALVWVINNVLIPSMQFYYYNVILPIWNAIGAAISFVWNSIILPVWNALVWVINNVLIPATQFLYNNVIKPIWDAIGAAIMWVWTNVIQPAFNAVWGGLQWLGDRFRDGVGFIQRIWDTIRGILARPINFMINTVWNNGILTAWNKVAGLIGIPAIAPLAPIAEMATGGHVRGPGTGTSDDVPIWASNGEFMVREKIASQAGPFLAALNAGDGEALQAAGATRAGRSGMFHGTSAIGMDVRGYRNGGPIFASGHGVWGSAGRYAMGGPIEERINAAKAWLSGPARGIPYVWGGGSMSGMDCSGMQAAVTHILSGRPPTSGRIGTTASMPWGGFVPGINGQYAIGNKPSDHMAGTLGGQNVEQHGPSGTPFSFPSRWGADASYFTQQFHLGEAGGNFVSGGGGGGSWFNPLPGLVRAAFKLTDIPLNIFKSIVGDPPPDWKSVPVGLAFKIRDSLRDFAIQKAEMAGPSSSEDVSGITGPVVEQVRQVAARYGWDQGPEWDAIARIVQKESSWNPNAASPISSARGLFQKMTSLNGPVEPTPAGQAAWGLSYIQRRYGTPTAAWAWHQSHNWYDDGGMAYGRGLMLKNTDAPERVLPPQETQAYPTLTRLTQQLEAGRVPTASLTNAAAQARSASLGATDLGGFPGEVRLSGGQLRILGPDLVEIVDGRLELVADKLTDGRVGP</sequence>
<evidence type="ECO:0000256" key="1">
    <source>
        <dbReference type="SAM" id="Coils"/>
    </source>
</evidence>
<feature type="transmembrane region" description="Helical" evidence="3">
    <location>
        <begin position="188"/>
        <end position="209"/>
    </location>
</feature>
<dbReference type="InterPro" id="IPR023346">
    <property type="entry name" value="Lysozyme-like_dom_sf"/>
</dbReference>
<evidence type="ECO:0000313" key="4">
    <source>
        <dbReference type="EMBL" id="NYD36826.1"/>
    </source>
</evidence>
<evidence type="ECO:0000313" key="5">
    <source>
        <dbReference type="Proteomes" id="UP000535890"/>
    </source>
</evidence>
<feature type="transmembrane region" description="Helical" evidence="3">
    <location>
        <begin position="997"/>
        <end position="1019"/>
    </location>
</feature>
<evidence type="ECO:0000256" key="2">
    <source>
        <dbReference type="SAM" id="MobiDB-lite"/>
    </source>
</evidence>
<keyword evidence="1" id="KW-0175">Coiled coil</keyword>
<proteinExistence type="predicted"/>
<feature type="transmembrane region" description="Helical" evidence="3">
    <location>
        <begin position="908"/>
        <end position="928"/>
    </location>
</feature>
<dbReference type="SUPFAM" id="SSF53955">
    <property type="entry name" value="Lysozyme-like"/>
    <property type="match status" value="1"/>
</dbReference>
<feature type="transmembrane region" description="Helical" evidence="3">
    <location>
        <begin position="1171"/>
        <end position="1204"/>
    </location>
</feature>
<feature type="transmembrane region" description="Helical" evidence="3">
    <location>
        <begin position="1137"/>
        <end position="1159"/>
    </location>
</feature>
<keyword evidence="3" id="KW-0812">Transmembrane</keyword>
<keyword evidence="5" id="KW-1185">Reference proteome</keyword>
<feature type="compositionally biased region" description="Basic and acidic residues" evidence="2">
    <location>
        <begin position="288"/>
        <end position="304"/>
    </location>
</feature>
<dbReference type="RefSeq" id="WP_179794450.1">
    <property type="nucleotide sequence ID" value="NZ_BAABHP010000021.1"/>
</dbReference>
<feature type="transmembrane region" description="Helical" evidence="3">
    <location>
        <begin position="753"/>
        <end position="774"/>
    </location>
</feature>
<evidence type="ECO:0000256" key="3">
    <source>
        <dbReference type="SAM" id="Phobius"/>
    </source>
</evidence>
<feature type="transmembrane region" description="Helical" evidence="3">
    <location>
        <begin position="1302"/>
        <end position="1322"/>
    </location>
</feature>
<feature type="compositionally biased region" description="Low complexity" evidence="2">
    <location>
        <begin position="317"/>
        <end position="326"/>
    </location>
</feature>
<feature type="transmembrane region" description="Helical" evidence="3">
    <location>
        <begin position="1275"/>
        <end position="1295"/>
    </location>
</feature>
<protein>
    <submittedName>
        <fullName evidence="4">Phage-related protein</fullName>
    </submittedName>
</protein>
<feature type="transmembrane region" description="Helical" evidence="3">
    <location>
        <begin position="873"/>
        <end position="896"/>
    </location>
</feature>
<keyword evidence="3" id="KW-1133">Transmembrane helix</keyword>
<gene>
    <name evidence="4" type="ORF">BJ983_002928</name>
</gene>
<feature type="transmembrane region" description="Helical" evidence="3">
    <location>
        <begin position="665"/>
        <end position="686"/>
    </location>
</feature>
<dbReference type="EMBL" id="JACCBN010000001">
    <property type="protein sequence ID" value="NYD36826.1"/>
    <property type="molecule type" value="Genomic_DNA"/>
</dbReference>
<feature type="transmembrane region" description="Helical" evidence="3">
    <location>
        <begin position="934"/>
        <end position="951"/>
    </location>
</feature>
<feature type="transmembrane region" description="Helical" evidence="3">
    <location>
        <begin position="781"/>
        <end position="800"/>
    </location>
</feature>
<organism evidence="4 5">
    <name type="scientific">Actinomycetospora corticicola</name>
    <dbReference type="NCBI Taxonomy" id="663602"/>
    <lineage>
        <taxon>Bacteria</taxon>
        <taxon>Bacillati</taxon>
        <taxon>Actinomycetota</taxon>
        <taxon>Actinomycetes</taxon>
        <taxon>Pseudonocardiales</taxon>
        <taxon>Pseudonocardiaceae</taxon>
        <taxon>Actinomycetospora</taxon>
    </lineage>
</organism>
<feature type="compositionally biased region" description="Polar residues" evidence="2">
    <location>
        <begin position="305"/>
        <end position="316"/>
    </location>
</feature>
<feature type="transmembrane region" description="Helical" evidence="3">
    <location>
        <begin position="1237"/>
        <end position="1263"/>
    </location>
</feature>
<dbReference type="Proteomes" id="UP000535890">
    <property type="component" value="Unassembled WGS sequence"/>
</dbReference>